<dbReference type="EMBL" id="UINC01013886">
    <property type="protein sequence ID" value="SVA59658.1"/>
    <property type="molecule type" value="Genomic_DNA"/>
</dbReference>
<name>A0A381X4T0_9ZZZZ</name>
<organism evidence="3">
    <name type="scientific">marine metagenome</name>
    <dbReference type="NCBI Taxonomy" id="408172"/>
    <lineage>
        <taxon>unclassified sequences</taxon>
        <taxon>metagenomes</taxon>
        <taxon>ecological metagenomes</taxon>
    </lineage>
</organism>
<accession>A0A381X4T0</accession>
<evidence type="ECO:0000256" key="1">
    <source>
        <dbReference type="SAM" id="MobiDB-lite"/>
    </source>
</evidence>
<proteinExistence type="predicted"/>
<keyword evidence="2" id="KW-0812">Transmembrane</keyword>
<keyword evidence="2" id="KW-0472">Membrane</keyword>
<protein>
    <submittedName>
        <fullName evidence="3">Uncharacterized protein</fullName>
    </submittedName>
</protein>
<sequence length="62" mass="6622">MFEAIAFSLFGTLIFAGIGIGLVYLLAALGGGQRARLPGERTSREGSISRRPGRSASQRARR</sequence>
<gene>
    <name evidence="3" type="ORF">METZ01_LOCUS112512</name>
</gene>
<keyword evidence="2" id="KW-1133">Transmembrane helix</keyword>
<feature type="compositionally biased region" description="Basic and acidic residues" evidence="1">
    <location>
        <begin position="37"/>
        <end position="48"/>
    </location>
</feature>
<feature type="region of interest" description="Disordered" evidence="1">
    <location>
        <begin position="34"/>
        <end position="62"/>
    </location>
</feature>
<evidence type="ECO:0000313" key="3">
    <source>
        <dbReference type="EMBL" id="SVA59658.1"/>
    </source>
</evidence>
<evidence type="ECO:0000256" key="2">
    <source>
        <dbReference type="SAM" id="Phobius"/>
    </source>
</evidence>
<reference evidence="3" key="1">
    <citation type="submission" date="2018-05" db="EMBL/GenBank/DDBJ databases">
        <authorList>
            <person name="Lanie J.A."/>
            <person name="Ng W.-L."/>
            <person name="Kazmierczak K.M."/>
            <person name="Andrzejewski T.M."/>
            <person name="Davidsen T.M."/>
            <person name="Wayne K.J."/>
            <person name="Tettelin H."/>
            <person name="Glass J.I."/>
            <person name="Rusch D."/>
            <person name="Podicherti R."/>
            <person name="Tsui H.-C.T."/>
            <person name="Winkler M.E."/>
        </authorList>
    </citation>
    <scope>NUCLEOTIDE SEQUENCE</scope>
</reference>
<dbReference type="AlphaFoldDB" id="A0A381X4T0"/>
<feature type="transmembrane region" description="Helical" evidence="2">
    <location>
        <begin position="6"/>
        <end position="27"/>
    </location>
</feature>